<evidence type="ECO:0000256" key="1">
    <source>
        <dbReference type="ARBA" id="ARBA00022531"/>
    </source>
</evidence>
<sequence>MRAAARPRRVAPPPPGARRARARSLPKLYVPGDAMGGESAEAKAAKTLRRLFTFVAIRVVQSHLEGAGNDGGFAPQVTGRDGTCMCPDYDDLRRAMEGVPLGDGDEWLDAFFGTNPEVALRICACRETYMEEFDYARAKTLVEDMIRKGNAQLMKRHATRSFGLEGSGDERETS</sequence>
<dbReference type="Pfam" id="PF02341">
    <property type="entry name" value="RbcX"/>
    <property type="match status" value="1"/>
</dbReference>
<keyword evidence="3" id="KW-0120">Carbon dioxide fixation</keyword>
<dbReference type="GO" id="GO:0015979">
    <property type="term" value="P:photosynthesis"/>
    <property type="evidence" value="ECO:0007669"/>
    <property type="project" value="UniProtKB-KW"/>
</dbReference>
<evidence type="ECO:0000256" key="3">
    <source>
        <dbReference type="ARBA" id="ARBA00023300"/>
    </source>
</evidence>
<accession>A4S9V6</accession>
<dbReference type="InterPro" id="IPR038052">
    <property type="entry name" value="Chaperonin_RbcX_sf"/>
</dbReference>
<evidence type="ECO:0000256" key="2">
    <source>
        <dbReference type="ARBA" id="ARBA00023186"/>
    </source>
</evidence>
<dbReference type="GO" id="GO:0044183">
    <property type="term" value="F:protein folding chaperone"/>
    <property type="evidence" value="ECO:0007669"/>
    <property type="project" value="InterPro"/>
</dbReference>
<dbReference type="PANTHER" id="PTHR33791">
    <property type="entry name" value="CHAPERONIN-LIKE RBCX PROTEIN 1, CHLOROPLASTIC"/>
    <property type="match status" value="1"/>
</dbReference>
<protein>
    <submittedName>
        <fullName evidence="5">Uncharacterized protein</fullName>
    </submittedName>
</protein>
<keyword evidence="2" id="KW-0143">Chaperone</keyword>
<dbReference type="OrthoDB" id="513226at2759"/>
<proteinExistence type="predicted"/>
<dbReference type="EMBL" id="CP000597">
    <property type="protein sequence ID" value="ABP00554.1"/>
    <property type="molecule type" value="Genomic_DNA"/>
</dbReference>
<dbReference type="STRING" id="436017.A4S9V6"/>
<keyword evidence="1" id="KW-0602">Photosynthesis</keyword>
<name>A4S9V6_OSTLU</name>
<dbReference type="OMA" id="ALRICAC"/>
<dbReference type="KEGG" id="olu:OSTLU_93944"/>
<dbReference type="HOGENOM" id="CLU_1542143_0_0_1"/>
<feature type="region of interest" description="Disordered" evidence="4">
    <location>
        <begin position="1"/>
        <end position="24"/>
    </location>
</feature>
<dbReference type="Proteomes" id="UP000001568">
    <property type="component" value="Chromosome 17"/>
</dbReference>
<evidence type="ECO:0000313" key="5">
    <source>
        <dbReference type="EMBL" id="ABP00554.1"/>
    </source>
</evidence>
<dbReference type="InterPro" id="IPR003435">
    <property type="entry name" value="Chaperonin_RcbX"/>
</dbReference>
<keyword evidence="6" id="KW-1185">Reference proteome</keyword>
<gene>
    <name evidence="5" type="ORF">OSTLU_93944</name>
</gene>
<organism evidence="5 6">
    <name type="scientific">Ostreococcus lucimarinus (strain CCE9901)</name>
    <dbReference type="NCBI Taxonomy" id="436017"/>
    <lineage>
        <taxon>Eukaryota</taxon>
        <taxon>Viridiplantae</taxon>
        <taxon>Chlorophyta</taxon>
        <taxon>Mamiellophyceae</taxon>
        <taxon>Mamiellales</taxon>
        <taxon>Bathycoccaceae</taxon>
        <taxon>Ostreococcus</taxon>
    </lineage>
</organism>
<dbReference type="SUPFAM" id="SSF158615">
    <property type="entry name" value="RbcX-like"/>
    <property type="match status" value="1"/>
</dbReference>
<dbReference type="GO" id="GO:0015977">
    <property type="term" value="P:carbon fixation"/>
    <property type="evidence" value="ECO:0007669"/>
    <property type="project" value="UniProtKB-KW"/>
</dbReference>
<evidence type="ECO:0000313" key="6">
    <source>
        <dbReference type="Proteomes" id="UP000001568"/>
    </source>
</evidence>
<evidence type="ECO:0000256" key="4">
    <source>
        <dbReference type="SAM" id="MobiDB-lite"/>
    </source>
</evidence>
<dbReference type="RefSeq" id="XP_001422237.1">
    <property type="nucleotide sequence ID" value="XM_001422200.1"/>
</dbReference>
<dbReference type="GO" id="GO:0110102">
    <property type="term" value="P:ribulose bisphosphate carboxylase complex assembly"/>
    <property type="evidence" value="ECO:0007669"/>
    <property type="project" value="InterPro"/>
</dbReference>
<dbReference type="eggNOG" id="ENOG502RZSC">
    <property type="taxonomic scope" value="Eukaryota"/>
</dbReference>
<dbReference type="Gene3D" id="1.10.1200.210">
    <property type="entry name" value="Chaperonin-like RbcX"/>
    <property type="match status" value="1"/>
</dbReference>
<reference evidence="5 6" key="1">
    <citation type="journal article" date="2007" name="Proc. Natl. Acad. Sci. U.S.A.">
        <title>The tiny eukaryote Ostreococcus provides genomic insights into the paradox of plankton speciation.</title>
        <authorList>
            <person name="Palenik B."/>
            <person name="Grimwood J."/>
            <person name="Aerts A."/>
            <person name="Rouze P."/>
            <person name="Salamov A."/>
            <person name="Putnam N."/>
            <person name="Dupont C."/>
            <person name="Jorgensen R."/>
            <person name="Derelle E."/>
            <person name="Rombauts S."/>
            <person name="Zhou K."/>
            <person name="Otillar R."/>
            <person name="Merchant S.S."/>
            <person name="Podell S."/>
            <person name="Gaasterland T."/>
            <person name="Napoli C."/>
            <person name="Gendler K."/>
            <person name="Manuell A."/>
            <person name="Tai V."/>
            <person name="Vallon O."/>
            <person name="Piganeau G."/>
            <person name="Jancek S."/>
            <person name="Heijde M."/>
            <person name="Jabbari K."/>
            <person name="Bowler C."/>
            <person name="Lohr M."/>
            <person name="Robbens S."/>
            <person name="Werner G."/>
            <person name="Dubchak I."/>
            <person name="Pazour G.J."/>
            <person name="Ren Q."/>
            <person name="Paulsen I."/>
            <person name="Delwiche C."/>
            <person name="Schmutz J."/>
            <person name="Rokhsar D."/>
            <person name="Van de Peer Y."/>
            <person name="Moreau H."/>
            <person name="Grigoriev I.V."/>
        </authorList>
    </citation>
    <scope>NUCLEOTIDE SEQUENCE [LARGE SCALE GENOMIC DNA]</scope>
    <source>
        <strain evidence="5 6">CCE9901</strain>
    </source>
</reference>
<dbReference type="AlphaFoldDB" id="A4S9V6"/>
<dbReference type="PANTHER" id="PTHR33791:SF1">
    <property type="entry name" value="RUBISCO CHAPERONE RBCX"/>
    <property type="match status" value="1"/>
</dbReference>
<dbReference type="Gramene" id="ABP00554">
    <property type="protein sequence ID" value="ABP00554"/>
    <property type="gene ID" value="OSTLU_93944"/>
</dbReference>
<dbReference type="GeneID" id="5006192"/>